<reference evidence="1 2" key="1">
    <citation type="journal article" date="2022" name="Plant J.">
        <title>Chromosome-level genome of Camellia lanceoleosa provides a valuable resource for understanding genome evolution and self-incompatibility.</title>
        <authorList>
            <person name="Gong W."/>
            <person name="Xiao S."/>
            <person name="Wang L."/>
            <person name="Liao Z."/>
            <person name="Chang Y."/>
            <person name="Mo W."/>
            <person name="Hu G."/>
            <person name="Li W."/>
            <person name="Zhao G."/>
            <person name="Zhu H."/>
            <person name="Hu X."/>
            <person name="Ji K."/>
            <person name="Xiang X."/>
            <person name="Song Q."/>
            <person name="Yuan D."/>
            <person name="Jin S."/>
            <person name="Zhang L."/>
        </authorList>
    </citation>
    <scope>NUCLEOTIDE SEQUENCE [LARGE SCALE GENOMIC DNA]</scope>
    <source>
        <strain evidence="1">SQ_2022a</strain>
    </source>
</reference>
<dbReference type="Proteomes" id="UP001060215">
    <property type="component" value="Chromosome 7"/>
</dbReference>
<gene>
    <name evidence="1" type="ORF">LOK49_LG07G00181</name>
</gene>
<evidence type="ECO:0000313" key="1">
    <source>
        <dbReference type="EMBL" id="KAI8007152.1"/>
    </source>
</evidence>
<dbReference type="EMBL" id="CM045764">
    <property type="protein sequence ID" value="KAI8007152.1"/>
    <property type="molecule type" value="Genomic_DNA"/>
</dbReference>
<comment type="caution">
    <text evidence="1">The sequence shown here is derived from an EMBL/GenBank/DDBJ whole genome shotgun (WGS) entry which is preliminary data.</text>
</comment>
<name>A0ACC0H351_9ERIC</name>
<evidence type="ECO:0000313" key="2">
    <source>
        <dbReference type="Proteomes" id="UP001060215"/>
    </source>
</evidence>
<organism evidence="1 2">
    <name type="scientific">Camellia lanceoleosa</name>
    <dbReference type="NCBI Taxonomy" id="1840588"/>
    <lineage>
        <taxon>Eukaryota</taxon>
        <taxon>Viridiplantae</taxon>
        <taxon>Streptophyta</taxon>
        <taxon>Embryophyta</taxon>
        <taxon>Tracheophyta</taxon>
        <taxon>Spermatophyta</taxon>
        <taxon>Magnoliopsida</taxon>
        <taxon>eudicotyledons</taxon>
        <taxon>Gunneridae</taxon>
        <taxon>Pentapetalae</taxon>
        <taxon>asterids</taxon>
        <taxon>Ericales</taxon>
        <taxon>Theaceae</taxon>
        <taxon>Camellia</taxon>
    </lineage>
</organism>
<proteinExistence type="predicted"/>
<sequence>MEDFIIDSLKKNLGCRFTSLPSSLSPGMENPRYALDNIGYGSHVHLSLWENGKNAVMASSGHSWNVQVLCNTVHVIVSGMVFLVLLHGGREATSMPSKPLMKSLCRSDYLDIIKHSMDLSTIKEKVRRLEYKSREEFRHDVWQITYNAHKYNDGRNPGIPPLANQLLELCDYLLSENDNGLTEAEAGIEYWEA</sequence>
<protein>
    <submittedName>
        <fullName evidence="1">Transcription initiation factor TFIID subunit 1</fullName>
    </submittedName>
</protein>
<accession>A0ACC0H351</accession>
<keyword evidence="2" id="KW-1185">Reference proteome</keyword>